<dbReference type="InterPro" id="IPR004837">
    <property type="entry name" value="NaCa_Exmemb"/>
</dbReference>
<keyword evidence="3 5" id="KW-1133">Transmembrane helix</keyword>
<evidence type="ECO:0000256" key="1">
    <source>
        <dbReference type="ARBA" id="ARBA00004141"/>
    </source>
</evidence>
<feature type="transmembrane region" description="Helical" evidence="5">
    <location>
        <begin position="390"/>
        <end position="412"/>
    </location>
</feature>
<feature type="transmembrane region" description="Helical" evidence="5">
    <location>
        <begin position="331"/>
        <end position="354"/>
    </location>
</feature>
<dbReference type="PANTHER" id="PTHR10846:SF8">
    <property type="entry name" value="INNER MEMBRANE PROTEIN YRBG"/>
    <property type="match status" value="1"/>
</dbReference>
<dbReference type="PANTHER" id="PTHR10846">
    <property type="entry name" value="SODIUM/POTASSIUM/CALCIUM EXCHANGER"/>
    <property type="match status" value="1"/>
</dbReference>
<accession>A0A0M4CP71</accession>
<dbReference type="InterPro" id="IPR004481">
    <property type="entry name" value="K/Na/Ca-exchanger"/>
</dbReference>
<keyword evidence="2 5" id="KW-0812">Transmembrane</keyword>
<dbReference type="Proteomes" id="UP000068067">
    <property type="component" value="Chromosome"/>
</dbReference>
<protein>
    <recommendedName>
        <fullName evidence="6">Sodium/calcium exchanger membrane region domain-containing protein</fullName>
    </recommendedName>
</protein>
<feature type="transmembrane region" description="Helical" evidence="5">
    <location>
        <begin position="177"/>
        <end position="196"/>
    </location>
</feature>
<feature type="transmembrane region" description="Helical" evidence="5">
    <location>
        <begin position="233"/>
        <end position="251"/>
    </location>
</feature>
<dbReference type="Pfam" id="PF01699">
    <property type="entry name" value="Na_Ca_ex"/>
    <property type="match status" value="2"/>
</dbReference>
<dbReference type="GO" id="GO:0008273">
    <property type="term" value="F:calcium, potassium:sodium antiporter activity"/>
    <property type="evidence" value="ECO:0007669"/>
    <property type="project" value="TreeGrafter"/>
</dbReference>
<evidence type="ECO:0000256" key="5">
    <source>
        <dbReference type="SAM" id="Phobius"/>
    </source>
</evidence>
<proteinExistence type="predicted"/>
<organism evidence="7 8">
    <name type="scientific">Corynebacterium deserti GIMN1.010</name>
    <dbReference type="NCBI Taxonomy" id="931089"/>
    <lineage>
        <taxon>Bacteria</taxon>
        <taxon>Bacillati</taxon>
        <taxon>Actinomycetota</taxon>
        <taxon>Actinomycetes</taxon>
        <taxon>Mycobacteriales</taxon>
        <taxon>Corynebacteriaceae</taxon>
        <taxon>Corynebacterium</taxon>
    </lineage>
</organism>
<feature type="transmembrane region" description="Helical" evidence="5">
    <location>
        <begin position="86"/>
        <end position="113"/>
    </location>
</feature>
<dbReference type="Gene3D" id="6.10.280.80">
    <property type="entry name" value="NCX, peripheral helical region"/>
    <property type="match status" value="1"/>
</dbReference>
<feature type="transmembrane region" description="Helical" evidence="5">
    <location>
        <begin position="361"/>
        <end position="378"/>
    </location>
</feature>
<dbReference type="EMBL" id="CP009220">
    <property type="protein sequence ID" value="ALC05442.1"/>
    <property type="molecule type" value="Genomic_DNA"/>
</dbReference>
<feature type="transmembrane region" description="Helical" evidence="5">
    <location>
        <begin position="154"/>
        <end position="171"/>
    </location>
</feature>
<dbReference type="GO" id="GO:0005886">
    <property type="term" value="C:plasma membrane"/>
    <property type="evidence" value="ECO:0007669"/>
    <property type="project" value="TreeGrafter"/>
</dbReference>
<feature type="transmembrane region" description="Helical" evidence="5">
    <location>
        <begin position="125"/>
        <end position="147"/>
    </location>
</feature>
<feature type="transmembrane region" description="Helical" evidence="5">
    <location>
        <begin position="297"/>
        <end position="319"/>
    </location>
</feature>
<comment type="subcellular location">
    <subcellularLocation>
        <location evidence="1">Membrane</location>
        <topology evidence="1">Multi-pass membrane protein</topology>
    </subcellularLocation>
</comment>
<dbReference type="STRING" id="931089.CDES_05010"/>
<dbReference type="GO" id="GO:0006874">
    <property type="term" value="P:intracellular calcium ion homeostasis"/>
    <property type="evidence" value="ECO:0007669"/>
    <property type="project" value="TreeGrafter"/>
</dbReference>
<name>A0A0M4CP71_9CORY</name>
<reference evidence="7 8" key="1">
    <citation type="submission" date="2014-08" db="EMBL/GenBank/DDBJ databases">
        <title>Complete genome sequence of Corynebacterium deserti GIMN1.010 (=DSM 45689), isolated from desert sand in western China.</title>
        <authorList>
            <person name="Ruckert C."/>
            <person name="Albersmeier A."/>
            <person name="Kalinowski J."/>
        </authorList>
    </citation>
    <scope>NUCLEOTIDE SEQUENCE [LARGE SCALE GENOMIC DNA]</scope>
    <source>
        <strain evidence="7 8">GIMN1.010</strain>
    </source>
</reference>
<feature type="domain" description="Sodium/calcium exchanger membrane region" evidence="6">
    <location>
        <begin position="57"/>
        <end position="194"/>
    </location>
</feature>
<dbReference type="InterPro" id="IPR044880">
    <property type="entry name" value="NCX_ion-bd_dom_sf"/>
</dbReference>
<feature type="transmembrane region" description="Helical" evidence="5">
    <location>
        <begin position="56"/>
        <end position="74"/>
    </location>
</feature>
<evidence type="ECO:0000313" key="7">
    <source>
        <dbReference type="EMBL" id="ALC05442.1"/>
    </source>
</evidence>
<dbReference type="GO" id="GO:0005262">
    <property type="term" value="F:calcium channel activity"/>
    <property type="evidence" value="ECO:0007669"/>
    <property type="project" value="TreeGrafter"/>
</dbReference>
<evidence type="ECO:0000259" key="6">
    <source>
        <dbReference type="Pfam" id="PF01699"/>
    </source>
</evidence>
<evidence type="ECO:0000313" key="8">
    <source>
        <dbReference type="Proteomes" id="UP000068067"/>
    </source>
</evidence>
<dbReference type="PATRIC" id="fig|931089.4.peg.1017"/>
<sequence>MHSRVPVRLDESVVTLILYRPGPLHVVPPRTPPRGQLRTPKREDPVYSAPMDFLDVGRIIVGLVLLIVGGELLVRGASALARRVGISSLVVGLTVVSAATSAPELAITIGAVWQDEPGLAVGNVVGSNIINILFILGLSALILPLVVTRGLVRFDVPVMVALSAGLLVMALDGVISAVDGVILFSVVVAHTVWTIVASRRRARPPVDSTETTAASDTGDGEEISPATSTIKSLLLIVVGIALLVGGATLLVDGAVNIATGLGISSLVVGLTVVAIGTSLPELVTSITAVRRGERDIAVGNIVGSNIFNIGVVLGLPALISLDGIPVSSAAIAFDIPVMLAVAAALLPIAFTGFVVARWEGAVFLGLYVAYTGYLVLAATEHDALEGFTAVMAGFILPLVIVTLIAVTSYEIGLRKGRKDLARTDPS</sequence>
<dbReference type="Gene3D" id="1.20.1420.30">
    <property type="entry name" value="NCX, central ion-binding region"/>
    <property type="match status" value="2"/>
</dbReference>
<dbReference type="AlphaFoldDB" id="A0A0M4CP71"/>
<feature type="transmembrane region" description="Helical" evidence="5">
    <location>
        <begin position="257"/>
        <end position="276"/>
    </location>
</feature>
<keyword evidence="4 5" id="KW-0472">Membrane</keyword>
<gene>
    <name evidence="7" type="ORF">CDES_05010</name>
</gene>
<evidence type="ECO:0000256" key="2">
    <source>
        <dbReference type="ARBA" id="ARBA00022692"/>
    </source>
</evidence>
<evidence type="ECO:0000256" key="4">
    <source>
        <dbReference type="ARBA" id="ARBA00023136"/>
    </source>
</evidence>
<dbReference type="NCBIfam" id="TIGR00367">
    <property type="entry name" value="calcium/sodium antiporter"/>
    <property type="match status" value="1"/>
</dbReference>
<keyword evidence="8" id="KW-1185">Reference proteome</keyword>
<feature type="domain" description="Sodium/calcium exchanger membrane region" evidence="6">
    <location>
        <begin position="232"/>
        <end position="374"/>
    </location>
</feature>
<evidence type="ECO:0000256" key="3">
    <source>
        <dbReference type="ARBA" id="ARBA00022989"/>
    </source>
</evidence>
<dbReference type="KEGG" id="cdx:CDES_05010"/>